<keyword evidence="1" id="KW-0732">Signal</keyword>
<evidence type="ECO:0000313" key="3">
    <source>
        <dbReference type="Proteomes" id="UP001524502"/>
    </source>
</evidence>
<reference evidence="2 3" key="1">
    <citation type="submission" date="2022-06" db="EMBL/GenBank/DDBJ databases">
        <title>Isolation of gut microbiota from human fecal samples.</title>
        <authorList>
            <person name="Pamer E.G."/>
            <person name="Barat B."/>
            <person name="Waligurski E."/>
            <person name="Medina S."/>
            <person name="Paddock L."/>
            <person name="Mostad J."/>
        </authorList>
    </citation>
    <scope>NUCLEOTIDE SEQUENCE [LARGE SCALE GENOMIC DNA]</scope>
    <source>
        <strain evidence="2 3">SL.3.17</strain>
    </source>
</reference>
<organism evidence="2 3">
    <name type="scientific">Anaerovorax odorimutans</name>
    <dbReference type="NCBI Taxonomy" id="109327"/>
    <lineage>
        <taxon>Bacteria</taxon>
        <taxon>Bacillati</taxon>
        <taxon>Bacillota</taxon>
        <taxon>Clostridia</taxon>
        <taxon>Peptostreptococcales</taxon>
        <taxon>Anaerovoracaceae</taxon>
        <taxon>Anaerovorax</taxon>
    </lineage>
</organism>
<dbReference type="Proteomes" id="UP001524502">
    <property type="component" value="Unassembled WGS sequence"/>
</dbReference>
<feature type="chain" id="PRO_5046900422" description="Fibronectin type-III domain-containing protein" evidence="1">
    <location>
        <begin position="28"/>
        <end position="226"/>
    </location>
</feature>
<evidence type="ECO:0000313" key="2">
    <source>
        <dbReference type="EMBL" id="MCQ4636144.1"/>
    </source>
</evidence>
<name>A0ABT1RLT1_9FIRM</name>
<proteinExistence type="predicted"/>
<dbReference type="EMBL" id="JANFXK010000004">
    <property type="protein sequence ID" value="MCQ4636144.1"/>
    <property type="molecule type" value="Genomic_DNA"/>
</dbReference>
<dbReference type="RefSeq" id="WP_256131327.1">
    <property type="nucleotide sequence ID" value="NZ_JANFXK010000004.1"/>
</dbReference>
<keyword evidence="3" id="KW-1185">Reference proteome</keyword>
<evidence type="ECO:0000256" key="1">
    <source>
        <dbReference type="SAM" id="SignalP"/>
    </source>
</evidence>
<gene>
    <name evidence="2" type="ORF">NE619_05345</name>
</gene>
<feature type="signal peptide" evidence="1">
    <location>
        <begin position="1"/>
        <end position="27"/>
    </location>
</feature>
<protein>
    <recommendedName>
        <fullName evidence="4">Fibronectin type-III domain-containing protein</fullName>
    </recommendedName>
</protein>
<comment type="caution">
    <text evidence="2">The sequence shown here is derived from an EMBL/GenBank/DDBJ whole genome shotgun (WGS) entry which is preliminary data.</text>
</comment>
<evidence type="ECO:0008006" key="4">
    <source>
        <dbReference type="Google" id="ProtNLM"/>
    </source>
</evidence>
<sequence length="226" mass="25123">MNTSIARKATAVIVALAMVMTMGIFTAAPVSAASSSAPKIEKIKYDGKGKVEVDFYGKVKYKKVKVTVKDTSGKKYKASIRDKDNDELEFKIKNYKKGKKYKFTIKGIKKARASKYTSVKGTVKIPAAKSSKAKIKVKDIDYDYEDQEVSFDFKTKVQWKNPKVKITDSNGNSYSTIITDRDNDDLEVYVSGLTYGNKYNYSISGIKARGASSYTTISGSFYAIDD</sequence>
<accession>A0ABT1RLT1</accession>